<name>A0ABM4C2F7_HYDVU</name>
<organism evidence="8 9">
    <name type="scientific">Hydra vulgaris</name>
    <name type="common">Hydra</name>
    <name type="synonym">Hydra attenuata</name>
    <dbReference type="NCBI Taxonomy" id="6087"/>
    <lineage>
        <taxon>Eukaryota</taxon>
        <taxon>Metazoa</taxon>
        <taxon>Cnidaria</taxon>
        <taxon>Hydrozoa</taxon>
        <taxon>Hydroidolina</taxon>
        <taxon>Anthoathecata</taxon>
        <taxon>Aplanulata</taxon>
        <taxon>Hydridae</taxon>
        <taxon>Hydra</taxon>
    </lineage>
</organism>
<dbReference type="SUPFAM" id="SSF74650">
    <property type="entry name" value="Galactose mutarotase-like"/>
    <property type="match status" value="1"/>
</dbReference>
<sequence>MENNRPRIKNKRILCERIEKFISSVYFSDVNLYSQLYTEVQKVKEIWHYNAPSRISFNEASSENVLYEKTRIGECFGTTWSTHWFKFEIDLSLQNSWKGHEIRLRWNSGSEAMIWMDGKPIQGLTGGDGQLRTDFILTENCNGDEKYLIYIEMSASGMFGAGKGGMINSPDPNKFFTLSQLEIVRFNRRIYEIIRDLKILVEVSQNLDEMCSKGWKALHVGCDVVNYFQPPRKDSIEKAKILLDDFFGNVKLANSEEFTVHAIGHCHIDTAWLWPYEETIRKCGRSWSSVISLMRRYPNFTFACSQAAQFEWVKKTYPSLFKDIQYYSEAKQFFPTGGTWVEMDGNMPSGESFIRQFLYGQRFFKMEFGSYCDTFWLPDTFGYSAQLPQIIRQAGIKNFLTQKLSWSLINKFPHSSFIWQGIDGSKCLTHFPPADTYESSAGYKDILKTKSQNKDPGVVCDAMLLYGYGDGGGGPTEDMIENIERMASFDQPRVVNSNPTRFFESLENCQKNLQTWVGELYLELHQGTFTTQALIKKRNRKCEVLLHNIEFSQVWAFLHSSDKSKNNLYLTEITETLRQCWKNVLLNQFHDVLPGTSIQCVYEDTEKLYEVVLSKSELVPMLLKNIIHMNERNESGKSIHHDNRAHSIVVNCCSWQRKELVLLDNLCNNSENQLVHMLNEEEKFVQYVEVPSMGLSNVSCVKPQSVTIEQWRTAFDGEIQLRNENLEVHFNTNGQMTKCILRKSQRECLASASNCFCLYTDIPLYWDAWDVMPYNQETKEILNLCAEIQIIDRGPLRASFQYRIQISEKSYISQLVSLDAGSDFIRFDTEVEWHENRKLLKTEFFLNVHANNATYEIQMGHIQRPTHYNTSWDWAKHEVCGHKWVDMSEYNFGIALLNDCKYGFSAYGNNLQMSLLRSSKAPDEKADMGHHEFSYAFMPHLGSFQEANVIHRAYEFNNPLQIVGQKTEIVSLSLFSVDHPGVVLETVKMSEDQSGNVILRFYESFGGKEKTQVKSYYPLSSICRCNILEDSVEVSDSCKLVDQNTIELTLSPFEIVSLRCCFI</sequence>
<dbReference type="PANTHER" id="PTHR46017:SF1">
    <property type="entry name" value="ALPHA-MANNOSIDASE 2C1"/>
    <property type="match status" value="1"/>
</dbReference>
<feature type="domain" description="Glycoside hydrolase family 38 central" evidence="7">
    <location>
        <begin position="523"/>
        <end position="609"/>
    </location>
</feature>
<dbReference type="Gene3D" id="1.20.1270.50">
    <property type="entry name" value="Glycoside hydrolase family 38, central domain"/>
    <property type="match status" value="1"/>
</dbReference>
<evidence type="ECO:0000313" key="8">
    <source>
        <dbReference type="Proteomes" id="UP001652625"/>
    </source>
</evidence>
<proteinExistence type="inferred from homology"/>
<dbReference type="Gene3D" id="2.70.98.30">
    <property type="entry name" value="Golgi alpha-mannosidase II, domain 4"/>
    <property type="match status" value="1"/>
</dbReference>
<dbReference type="GeneID" id="100202780"/>
<dbReference type="Pfam" id="PF22907">
    <property type="entry name" value="Ams1-like_1st"/>
    <property type="match status" value="1"/>
</dbReference>
<evidence type="ECO:0000259" key="7">
    <source>
        <dbReference type="SMART" id="SM00872"/>
    </source>
</evidence>
<keyword evidence="4" id="KW-0479">Metal-binding</keyword>
<evidence type="ECO:0000256" key="4">
    <source>
        <dbReference type="ARBA" id="ARBA00022723"/>
    </source>
</evidence>
<dbReference type="RefSeq" id="XP_065655728.1">
    <property type="nucleotide sequence ID" value="XM_065799656.1"/>
</dbReference>
<dbReference type="InterPro" id="IPR037094">
    <property type="entry name" value="Glyco_hydro_38_cen_sf"/>
</dbReference>
<dbReference type="Pfam" id="PF07748">
    <property type="entry name" value="Glyco_hydro_38C"/>
    <property type="match status" value="1"/>
</dbReference>
<comment type="similarity">
    <text evidence="2">Belongs to the glycosyl hydrolase 38 family.</text>
</comment>
<dbReference type="InterPro" id="IPR011330">
    <property type="entry name" value="Glyco_hydro/deAcase_b/a-brl"/>
</dbReference>
<reference evidence="9" key="1">
    <citation type="submission" date="2025-08" db="UniProtKB">
        <authorList>
            <consortium name="RefSeq"/>
        </authorList>
    </citation>
    <scope>IDENTIFICATION</scope>
</reference>
<dbReference type="InterPro" id="IPR000602">
    <property type="entry name" value="Glyco_hydro_38_N"/>
</dbReference>
<dbReference type="Proteomes" id="UP001652625">
    <property type="component" value="Chromosome 06"/>
</dbReference>
<dbReference type="InterPro" id="IPR028995">
    <property type="entry name" value="Glyco_hydro_57/38_cen_sf"/>
</dbReference>
<dbReference type="EC" id="3.2.1.24" evidence="3"/>
<accession>A0ABM4C2F7</accession>
<dbReference type="SMART" id="SM00872">
    <property type="entry name" value="Alpha-mann_mid"/>
    <property type="match status" value="1"/>
</dbReference>
<evidence type="ECO:0000256" key="6">
    <source>
        <dbReference type="ARBA" id="ARBA00023295"/>
    </source>
</evidence>
<dbReference type="Gene3D" id="3.20.110.10">
    <property type="entry name" value="Glycoside hydrolase 38, N terminal domain"/>
    <property type="match status" value="1"/>
</dbReference>
<protein>
    <recommendedName>
        <fullName evidence="3">alpha-mannosidase</fullName>
        <ecNumber evidence="3">3.2.1.24</ecNumber>
    </recommendedName>
</protein>
<evidence type="ECO:0000256" key="3">
    <source>
        <dbReference type="ARBA" id="ARBA00012752"/>
    </source>
</evidence>
<dbReference type="PANTHER" id="PTHR46017">
    <property type="entry name" value="ALPHA-MANNOSIDASE 2C1"/>
    <property type="match status" value="1"/>
</dbReference>
<dbReference type="InterPro" id="IPR027291">
    <property type="entry name" value="Glyco_hydro_38_N_sf"/>
</dbReference>
<dbReference type="InterPro" id="IPR054723">
    <property type="entry name" value="Ams1-like_N"/>
</dbReference>
<keyword evidence="8" id="KW-1185">Reference proteome</keyword>
<dbReference type="Pfam" id="PF09261">
    <property type="entry name" value="Alpha-mann_mid"/>
    <property type="match status" value="1"/>
</dbReference>
<dbReference type="SUPFAM" id="SSF88688">
    <property type="entry name" value="Families 57/38 glycoside transferase middle domain"/>
    <property type="match status" value="1"/>
</dbReference>
<gene>
    <name evidence="9" type="primary">LOC100202780</name>
</gene>
<dbReference type="SUPFAM" id="SSF88713">
    <property type="entry name" value="Glycoside hydrolase/deacetylase"/>
    <property type="match status" value="1"/>
</dbReference>
<evidence type="ECO:0000256" key="2">
    <source>
        <dbReference type="ARBA" id="ARBA00009792"/>
    </source>
</evidence>
<dbReference type="InterPro" id="IPR041147">
    <property type="entry name" value="GH38_C"/>
</dbReference>
<evidence type="ECO:0000313" key="9">
    <source>
        <dbReference type="RefSeq" id="XP_065655728.1"/>
    </source>
</evidence>
<dbReference type="Pfam" id="PF01074">
    <property type="entry name" value="Glyco_hydro_38N"/>
    <property type="match status" value="1"/>
</dbReference>
<evidence type="ECO:0000256" key="1">
    <source>
        <dbReference type="ARBA" id="ARBA00000365"/>
    </source>
</evidence>
<dbReference type="InterPro" id="IPR011013">
    <property type="entry name" value="Gal_mutarotase_sf_dom"/>
</dbReference>
<dbReference type="InterPro" id="IPR011682">
    <property type="entry name" value="Glyco_hydro_38_C"/>
</dbReference>
<evidence type="ECO:0000256" key="5">
    <source>
        <dbReference type="ARBA" id="ARBA00022801"/>
    </source>
</evidence>
<keyword evidence="5" id="KW-0378">Hydrolase</keyword>
<dbReference type="InterPro" id="IPR015341">
    <property type="entry name" value="Glyco_hydro_38_cen"/>
</dbReference>
<comment type="catalytic activity">
    <reaction evidence="1">
        <text>Hydrolysis of terminal, non-reducing alpha-D-mannose residues in alpha-D-mannosides.</text>
        <dbReference type="EC" id="3.2.1.24"/>
    </reaction>
</comment>
<keyword evidence="6" id="KW-0326">Glycosidase</keyword>
<dbReference type="Pfam" id="PF17677">
    <property type="entry name" value="Glyco_hydro38C2"/>
    <property type="match status" value="1"/>
</dbReference>